<dbReference type="PANTHER" id="PTHR43708:SF8">
    <property type="entry name" value="OXIDOREDUCTASE"/>
    <property type="match status" value="1"/>
</dbReference>
<dbReference type="Proteomes" id="UP000824241">
    <property type="component" value="Unassembled WGS sequence"/>
</dbReference>
<dbReference type="SUPFAM" id="SSF51735">
    <property type="entry name" value="NAD(P)-binding Rossmann-fold domains"/>
    <property type="match status" value="1"/>
</dbReference>
<proteinExistence type="predicted"/>
<dbReference type="Gene3D" id="3.30.360.10">
    <property type="entry name" value="Dihydrodipicolinate Reductase, domain 2"/>
    <property type="match status" value="1"/>
</dbReference>
<feature type="domain" description="GFO/IDH/MocA-like oxidoreductase" evidence="2">
    <location>
        <begin position="146"/>
        <end position="262"/>
    </location>
</feature>
<evidence type="ECO:0000259" key="2">
    <source>
        <dbReference type="Pfam" id="PF22725"/>
    </source>
</evidence>
<evidence type="ECO:0000313" key="4">
    <source>
        <dbReference type="Proteomes" id="UP000824241"/>
    </source>
</evidence>
<reference evidence="3" key="2">
    <citation type="journal article" date="2021" name="PeerJ">
        <title>Extensive microbial diversity within the chicken gut microbiome revealed by metagenomics and culture.</title>
        <authorList>
            <person name="Gilroy R."/>
            <person name="Ravi A."/>
            <person name="Getino M."/>
            <person name="Pursley I."/>
            <person name="Horton D.L."/>
            <person name="Alikhan N.F."/>
            <person name="Baker D."/>
            <person name="Gharbi K."/>
            <person name="Hall N."/>
            <person name="Watson M."/>
            <person name="Adriaenssens E.M."/>
            <person name="Foster-Nyarko E."/>
            <person name="Jarju S."/>
            <person name="Secka A."/>
            <person name="Antonio M."/>
            <person name="Oren A."/>
            <person name="Chaudhuri R.R."/>
            <person name="La Ragione R."/>
            <person name="Hildebrand F."/>
            <person name="Pallen M.J."/>
        </authorList>
    </citation>
    <scope>NUCLEOTIDE SEQUENCE</scope>
    <source>
        <strain evidence="3">CHK189-12415</strain>
    </source>
</reference>
<reference evidence="3" key="1">
    <citation type="submission" date="2020-10" db="EMBL/GenBank/DDBJ databases">
        <authorList>
            <person name="Gilroy R."/>
        </authorList>
    </citation>
    <scope>NUCLEOTIDE SEQUENCE</scope>
    <source>
        <strain evidence="3">CHK189-12415</strain>
    </source>
</reference>
<dbReference type="PANTHER" id="PTHR43708">
    <property type="entry name" value="CONSERVED EXPRESSED OXIDOREDUCTASE (EUROFUNG)"/>
    <property type="match status" value="1"/>
</dbReference>
<evidence type="ECO:0000313" key="3">
    <source>
        <dbReference type="EMBL" id="HIR61467.1"/>
    </source>
</evidence>
<dbReference type="InterPro" id="IPR051317">
    <property type="entry name" value="Gfo/Idh/MocA_oxidoreduct"/>
</dbReference>
<feature type="domain" description="Gfo/Idh/MocA-like oxidoreductase N-terminal" evidence="1">
    <location>
        <begin position="5"/>
        <end position="136"/>
    </location>
</feature>
<organism evidence="3 4">
    <name type="scientific">Candidatus Faecivivens stercoravium</name>
    <dbReference type="NCBI Taxonomy" id="2840803"/>
    <lineage>
        <taxon>Bacteria</taxon>
        <taxon>Bacillati</taxon>
        <taxon>Bacillota</taxon>
        <taxon>Clostridia</taxon>
        <taxon>Eubacteriales</taxon>
        <taxon>Oscillospiraceae</taxon>
        <taxon>Oscillospiraceae incertae sedis</taxon>
        <taxon>Candidatus Faecivivens</taxon>
    </lineage>
</organism>
<dbReference type="SUPFAM" id="SSF55347">
    <property type="entry name" value="Glyceraldehyde-3-phosphate dehydrogenase-like, C-terminal domain"/>
    <property type="match status" value="1"/>
</dbReference>
<sequence length="366" mass="40993">MAKKNVVVIGYGGMGGWHTRAICGSKLENDGYQPPKGMEDGSDCVSLKGVYDIKEERQELARERGLYAYPSFEAVLADPEVDILTLAVPNDVHKDLAIRAMAAGKNVISEKPVTLSSADLQEMIDASEKYGKLFTVHQNRRWDEDFLAMKEVYESGKLGYVFNIESRVHGSRGIPGDWRQRKAHGGGMMLDWGVHLIDQMLQMIPEKVKSVYARMDHITNDEVDDGFKMDVIFESGLVYRIEVGTTNFINLPRWYMQGAIGTAELQSFDTTSGEMVIYKNDDEGEVKPVITAAGLTKTMAPRKPSSLDHLPLPQIHADVHDFYRNVCKAIDGEEPQLITHPQMMRVMKLMEAAFQSDAEGRPVSFE</sequence>
<dbReference type="Gene3D" id="3.40.50.720">
    <property type="entry name" value="NAD(P)-binding Rossmann-like Domain"/>
    <property type="match status" value="1"/>
</dbReference>
<dbReference type="GO" id="GO:0000166">
    <property type="term" value="F:nucleotide binding"/>
    <property type="evidence" value="ECO:0007669"/>
    <property type="project" value="InterPro"/>
</dbReference>
<dbReference type="AlphaFoldDB" id="A0A9D1DYS8"/>
<protein>
    <submittedName>
        <fullName evidence="3">Gfo/Idh/MocA family oxidoreductase</fullName>
    </submittedName>
</protein>
<dbReference type="InterPro" id="IPR000683">
    <property type="entry name" value="Gfo/Idh/MocA-like_OxRdtase_N"/>
</dbReference>
<dbReference type="InterPro" id="IPR055170">
    <property type="entry name" value="GFO_IDH_MocA-like_dom"/>
</dbReference>
<comment type="caution">
    <text evidence="3">The sequence shown here is derived from an EMBL/GenBank/DDBJ whole genome shotgun (WGS) entry which is preliminary data.</text>
</comment>
<gene>
    <name evidence="3" type="ORF">IAB37_07845</name>
</gene>
<dbReference type="Pfam" id="PF01408">
    <property type="entry name" value="GFO_IDH_MocA"/>
    <property type="match status" value="1"/>
</dbReference>
<dbReference type="Pfam" id="PF22725">
    <property type="entry name" value="GFO_IDH_MocA_C3"/>
    <property type="match status" value="1"/>
</dbReference>
<accession>A0A9D1DYS8</accession>
<dbReference type="InterPro" id="IPR036291">
    <property type="entry name" value="NAD(P)-bd_dom_sf"/>
</dbReference>
<dbReference type="EMBL" id="DVHA01000252">
    <property type="protein sequence ID" value="HIR61467.1"/>
    <property type="molecule type" value="Genomic_DNA"/>
</dbReference>
<name>A0A9D1DYS8_9FIRM</name>
<evidence type="ECO:0000259" key="1">
    <source>
        <dbReference type="Pfam" id="PF01408"/>
    </source>
</evidence>